<dbReference type="AlphaFoldDB" id="A0A174BLC6"/>
<sequence length="337" mass="38422">MGIFDFFKRKKEENDEIALDEALNIKEINEGEFNGQMNSEEVNENTFNYNFVIDHVEEYHNTKELSPEELKSLITGEILKVVDKSQNFDSMELYSKEAAKEIGIENISALTEFLYGGISKPSYLKGRYNGLGAWPTAVKNAVLTILYSFNEYSVDELLKIANDKSANSIKAVNLLCKMAAKGIEEDKIIDSIIYIMDNFSDENILSTLGFLSQVKNNNKVLKTLEVYFKKYIYDNNIESAYDITLSIINNVGTFTREQLIFLKAVALSDEVLELSLILKDEDGEFDLSSVSEDLRLKAALSFYSLHDKDEEINSKLLYLRDNSLDIELRKYLTEILG</sequence>
<dbReference type="RefSeq" id="WP_042400305.1">
    <property type="nucleotide sequence ID" value="NZ_CYYT01000001.1"/>
</dbReference>
<evidence type="ECO:0000313" key="1">
    <source>
        <dbReference type="EMBL" id="CUO01832.1"/>
    </source>
</evidence>
<organism evidence="1 2">
    <name type="scientific">Clostridium disporicum</name>
    <dbReference type="NCBI Taxonomy" id="84024"/>
    <lineage>
        <taxon>Bacteria</taxon>
        <taxon>Bacillati</taxon>
        <taxon>Bacillota</taxon>
        <taxon>Clostridia</taxon>
        <taxon>Eubacteriales</taxon>
        <taxon>Clostridiaceae</taxon>
        <taxon>Clostridium</taxon>
    </lineage>
</organism>
<accession>A0A174BLC6</accession>
<dbReference type="GeneID" id="83012621"/>
<dbReference type="Proteomes" id="UP000095558">
    <property type="component" value="Unassembled WGS sequence"/>
</dbReference>
<evidence type="ECO:0000313" key="2">
    <source>
        <dbReference type="Proteomes" id="UP000095558"/>
    </source>
</evidence>
<dbReference type="OrthoDB" id="1904391at2"/>
<name>A0A174BLC6_9CLOT</name>
<protein>
    <submittedName>
        <fullName evidence="1">Uncharacterized protein</fullName>
    </submittedName>
</protein>
<dbReference type="EMBL" id="CYZV01000011">
    <property type="protein sequence ID" value="CUO01832.1"/>
    <property type="molecule type" value="Genomic_DNA"/>
</dbReference>
<gene>
    <name evidence="1" type="ORF">ERS852470_01245</name>
</gene>
<reference evidence="1 2" key="1">
    <citation type="submission" date="2015-09" db="EMBL/GenBank/DDBJ databases">
        <authorList>
            <consortium name="Pathogen Informatics"/>
        </authorList>
    </citation>
    <scope>NUCLEOTIDE SEQUENCE [LARGE SCALE GENOMIC DNA]</scope>
    <source>
        <strain evidence="1 2">2789STDY5834855</strain>
    </source>
</reference>
<proteinExistence type="predicted"/>